<accession>A0A422QS05</accession>
<dbReference type="AlphaFoldDB" id="A0A422QS05"/>
<dbReference type="EMBL" id="PXNQ02000021">
    <property type="protein sequence ID" value="RNF32797.1"/>
    <property type="molecule type" value="Genomic_DNA"/>
</dbReference>
<dbReference type="InterPro" id="IPR007345">
    <property type="entry name" value="Polysacch_pyruvyl_Trfase"/>
</dbReference>
<protein>
    <recommendedName>
        <fullName evidence="1">Polysaccharide pyruvyl transferase domain-containing protein</fullName>
    </recommendedName>
</protein>
<evidence type="ECO:0000259" key="1">
    <source>
        <dbReference type="Pfam" id="PF04230"/>
    </source>
</evidence>
<sequence length="742" mass="81988">MNTYPARKIAIINFTGFRPNWGCQATSWGLLSLLNGNLETEALPKISPIPLLPRHEMDLRLEQQELQDIYTAMLDVCQSGSAAGGALAYLEELALRRYGQYASQAKMADLVFFQAEGTMAGTDFLRGARLLLLPFVAKHAWKKPVLSLNQTIFSCNDGFTPVMAAAYNSFDLVAVRENISFDAAQKAGIREVIHIPDAAFLVRPRRAAQDIPAGRHFAVTGTAWFDNRPESEAHEKIFAAADRIRQESGLIPLVAVSTGPDKTLIELARKHWGEDGFASIPPNSSHTAAAYALQQCRLVLGGRYHMTIMALAAGTPAIQLPGNSYKNEGLSAMLGEICPVRAFDDQEAITEDASRILDDPEGSAARLQNALEPVRERLHHAKRYFASLQKGHPAPVPRCLRSAPGQTVSAADHIESYRANTVRQVGHFRYSAAAEDILGKEPSPHALFAELTSAYRDGDHLVRRNLIQILGSFSNRINAARPALKNAIYRLPPELFASAGIPRPADPENPITGLEDLRRICGDRAIDMRERIIPGSAPALPRPPAKDISFHFATLREEFATKPELLFYHAALISLIRRRLEKDRAFAQFRAIWTEETEFLRRELDSRWLVSACNTFADHAEDPAERALAMTGAILTDTVKLYETENWATGQNGTARQYRAVPPQIPLFDGMTAFGIGRGDLIRNMQRRLATVANKKSVVSVIVFELFHRIHAHDTVFRRFHSMHGTPGTHWTGIVAAPAAGG</sequence>
<keyword evidence="3" id="KW-1185">Reference proteome</keyword>
<evidence type="ECO:0000313" key="2">
    <source>
        <dbReference type="EMBL" id="RNF32797.1"/>
    </source>
</evidence>
<dbReference type="Pfam" id="PF04230">
    <property type="entry name" value="PS_pyruv_trans"/>
    <property type="match status" value="1"/>
</dbReference>
<feature type="domain" description="Polysaccharide pyruvyl transferase" evidence="1">
    <location>
        <begin position="93"/>
        <end position="318"/>
    </location>
</feature>
<dbReference type="PANTHER" id="PTHR36836">
    <property type="entry name" value="COLANIC ACID BIOSYNTHESIS PROTEIN WCAK"/>
    <property type="match status" value="1"/>
</dbReference>
<comment type="caution">
    <text evidence="2">The sequence shown here is derived from an EMBL/GenBank/DDBJ whole genome shotgun (WGS) entry which is preliminary data.</text>
</comment>
<evidence type="ECO:0000313" key="3">
    <source>
        <dbReference type="Proteomes" id="UP000238137"/>
    </source>
</evidence>
<proteinExistence type="predicted"/>
<dbReference type="Proteomes" id="UP000238137">
    <property type="component" value="Unassembled WGS sequence"/>
</dbReference>
<dbReference type="RefSeq" id="WP_148043737.1">
    <property type="nucleotide sequence ID" value="NZ_PXNQ02000021.1"/>
</dbReference>
<reference evidence="2" key="1">
    <citation type="submission" date="2018-05" db="EMBL/GenBank/DDBJ databases">
        <title>Reclassification of Methylarcula marina and Methylarcula terricola as Paracoccus methylarcula sp.nov., comb.nov. and Paracoccus terricola comb.nov.</title>
        <authorList>
            <person name="Shmareva M.N."/>
            <person name="Doronina N.V."/>
            <person name="Vasilenko O.V."/>
            <person name="Tarlachkov S.V."/>
            <person name="Trotsenko Y.A."/>
        </authorList>
    </citation>
    <scope>NUCLEOTIDE SEQUENCE [LARGE SCALE GENOMIC DNA]</scope>
    <source>
        <strain evidence="2">VKM B-2159</strain>
    </source>
</reference>
<dbReference type="SUPFAM" id="SSF53756">
    <property type="entry name" value="UDP-Glycosyltransferase/glycogen phosphorylase"/>
    <property type="match status" value="1"/>
</dbReference>
<dbReference type="OrthoDB" id="1123495at2"/>
<gene>
    <name evidence="2" type="ORF">A7A09_020260</name>
</gene>
<organism evidence="2 3">
    <name type="scientific">Paracoccus methylarcula</name>
    <dbReference type="NCBI Taxonomy" id="72022"/>
    <lineage>
        <taxon>Bacteria</taxon>
        <taxon>Pseudomonadati</taxon>
        <taxon>Pseudomonadota</taxon>
        <taxon>Alphaproteobacteria</taxon>
        <taxon>Rhodobacterales</taxon>
        <taxon>Paracoccaceae</taxon>
        <taxon>Paracoccus</taxon>
    </lineage>
</organism>
<dbReference type="PANTHER" id="PTHR36836:SF1">
    <property type="entry name" value="COLANIC ACID BIOSYNTHESIS PROTEIN WCAK"/>
    <property type="match status" value="1"/>
</dbReference>
<name>A0A422QS05_9RHOB</name>